<proteinExistence type="predicted"/>
<organism evidence="1 2">
    <name type="scientific">Trichonephila inaurata madagascariensis</name>
    <dbReference type="NCBI Taxonomy" id="2747483"/>
    <lineage>
        <taxon>Eukaryota</taxon>
        <taxon>Metazoa</taxon>
        <taxon>Ecdysozoa</taxon>
        <taxon>Arthropoda</taxon>
        <taxon>Chelicerata</taxon>
        <taxon>Arachnida</taxon>
        <taxon>Araneae</taxon>
        <taxon>Araneomorphae</taxon>
        <taxon>Entelegynae</taxon>
        <taxon>Araneoidea</taxon>
        <taxon>Nephilidae</taxon>
        <taxon>Trichonephila</taxon>
        <taxon>Trichonephila inaurata</taxon>
    </lineage>
</organism>
<dbReference type="GO" id="GO:0071897">
    <property type="term" value="P:DNA biosynthetic process"/>
    <property type="evidence" value="ECO:0007669"/>
    <property type="project" value="UniProtKB-ARBA"/>
</dbReference>
<sequence length="247" mass="28604">MQRIPDNCYSPINYYLPHHGVLKSQNNSTKLRVVFDGSAPTTSGRDLLNILLSGRVQEDVFNIMLRFRKHKIVLTANIKQMFRQIFIDPTQRNLLGILWKNKHWEKPIEYELNTVTYVTKSARAIKQLCLDESDAFPLAAEITPSDIYMDDIVTGCENIENAKILKNQLIKMFKTCGMTLHKWNSNNSELLDIEYPISEKHLFAQLEECTTKTLGMVRNSKSDTLNFKVSVKEKNYLHQKRSSIYNS</sequence>
<keyword evidence="2" id="KW-1185">Reference proteome</keyword>
<dbReference type="Proteomes" id="UP000886998">
    <property type="component" value="Unassembled WGS sequence"/>
</dbReference>
<dbReference type="InterPro" id="IPR043502">
    <property type="entry name" value="DNA/RNA_pol_sf"/>
</dbReference>
<name>A0A8X7C4K0_9ARAC</name>
<accession>A0A8X7C4K0</accession>
<dbReference type="EMBL" id="BMAV01009488">
    <property type="protein sequence ID" value="GFY53778.1"/>
    <property type="molecule type" value="Genomic_DNA"/>
</dbReference>
<reference evidence="1" key="1">
    <citation type="submission" date="2020-08" db="EMBL/GenBank/DDBJ databases">
        <title>Multicomponent nature underlies the extraordinary mechanical properties of spider dragline silk.</title>
        <authorList>
            <person name="Kono N."/>
            <person name="Nakamura H."/>
            <person name="Mori M."/>
            <person name="Yoshida Y."/>
            <person name="Ohtoshi R."/>
            <person name="Malay A.D."/>
            <person name="Moran D.A.P."/>
            <person name="Tomita M."/>
            <person name="Numata K."/>
            <person name="Arakawa K."/>
        </authorList>
    </citation>
    <scope>NUCLEOTIDE SEQUENCE</scope>
</reference>
<dbReference type="OrthoDB" id="8033604at2759"/>
<protein>
    <submittedName>
        <fullName evidence="1">Integrase catalytic domain-containing protein</fullName>
    </submittedName>
</protein>
<evidence type="ECO:0000313" key="1">
    <source>
        <dbReference type="EMBL" id="GFY53778.1"/>
    </source>
</evidence>
<comment type="caution">
    <text evidence="1">The sequence shown here is derived from an EMBL/GenBank/DDBJ whole genome shotgun (WGS) entry which is preliminary data.</text>
</comment>
<dbReference type="SUPFAM" id="SSF56672">
    <property type="entry name" value="DNA/RNA polymerases"/>
    <property type="match status" value="1"/>
</dbReference>
<dbReference type="PANTHER" id="PTHR47331">
    <property type="entry name" value="PHD-TYPE DOMAIN-CONTAINING PROTEIN"/>
    <property type="match status" value="1"/>
</dbReference>
<evidence type="ECO:0000313" key="2">
    <source>
        <dbReference type="Proteomes" id="UP000886998"/>
    </source>
</evidence>
<gene>
    <name evidence="1" type="primary">AVEN_73952_1</name>
    <name evidence="1" type="ORF">TNIN_372161</name>
</gene>
<dbReference type="AlphaFoldDB" id="A0A8X7C4K0"/>